<gene>
    <name evidence="1" type="ORF">Zm00014a_004090</name>
</gene>
<dbReference type="EMBL" id="NCVQ01000007">
    <property type="protein sequence ID" value="PWZ19121.1"/>
    <property type="molecule type" value="Genomic_DNA"/>
</dbReference>
<name>A0A3L6EGF5_MAIZE</name>
<reference evidence="1" key="1">
    <citation type="journal article" date="2018" name="Nat. Genet.">
        <title>Extensive intraspecific gene order and gene structural variations between Mo17 and other maize genomes.</title>
        <authorList>
            <person name="Sun S."/>
            <person name="Zhou Y."/>
            <person name="Chen J."/>
            <person name="Shi J."/>
            <person name="Zhao H."/>
            <person name="Zhao H."/>
            <person name="Song W."/>
            <person name="Zhang M."/>
            <person name="Cui Y."/>
            <person name="Dong X."/>
            <person name="Liu H."/>
            <person name="Ma X."/>
            <person name="Jiao Y."/>
            <person name="Wang B."/>
            <person name="Wei X."/>
            <person name="Stein J.C."/>
            <person name="Glaubitz J.C."/>
            <person name="Lu F."/>
            <person name="Yu G."/>
            <person name="Liang C."/>
            <person name="Fengler K."/>
            <person name="Li B."/>
            <person name="Rafalski A."/>
            <person name="Schnable P.S."/>
            <person name="Ware D.H."/>
            <person name="Buckler E.S."/>
            <person name="Lai J."/>
        </authorList>
    </citation>
    <scope>NUCLEOTIDE SEQUENCE [LARGE SCALE GENOMIC DNA]</scope>
    <source>
        <tissue evidence="1">Seedling</tissue>
    </source>
</reference>
<proteinExistence type="predicted"/>
<evidence type="ECO:0000313" key="1">
    <source>
        <dbReference type="EMBL" id="PWZ19121.1"/>
    </source>
</evidence>
<organism evidence="1">
    <name type="scientific">Zea mays</name>
    <name type="common">Maize</name>
    <dbReference type="NCBI Taxonomy" id="4577"/>
    <lineage>
        <taxon>Eukaryota</taxon>
        <taxon>Viridiplantae</taxon>
        <taxon>Streptophyta</taxon>
        <taxon>Embryophyta</taxon>
        <taxon>Tracheophyta</taxon>
        <taxon>Spermatophyta</taxon>
        <taxon>Magnoliopsida</taxon>
        <taxon>Liliopsida</taxon>
        <taxon>Poales</taxon>
        <taxon>Poaceae</taxon>
        <taxon>PACMAD clade</taxon>
        <taxon>Panicoideae</taxon>
        <taxon>Andropogonodae</taxon>
        <taxon>Andropogoneae</taxon>
        <taxon>Tripsacinae</taxon>
        <taxon>Zea</taxon>
    </lineage>
</organism>
<feature type="non-terminal residue" evidence="1">
    <location>
        <position position="1"/>
    </location>
</feature>
<comment type="caution">
    <text evidence="1">The sequence shown here is derived from an EMBL/GenBank/DDBJ whole genome shotgun (WGS) entry which is preliminary data.</text>
</comment>
<protein>
    <submittedName>
        <fullName evidence="1">Uncharacterized protein</fullName>
    </submittedName>
</protein>
<accession>A0A3L6EGF5</accession>
<dbReference type="Proteomes" id="UP000251960">
    <property type="component" value="Chromosome 6"/>
</dbReference>
<sequence>VEWWRWQRWRRRGGQRWRRQRHRGAAISALSARCWGRGIGGQWRSRCWAAPRPGVRQRLSQARFVEVGAWCTCGGGRDTRRRGATRAGVIRGWGEDARRGQNCGRGHDSVVDALRAPLRISRDLGECPCVATETYNSTIIYIEICVIVL</sequence>
<dbReference type="AlphaFoldDB" id="A0A3L6EGF5"/>